<dbReference type="PANTHER" id="PTHR10663">
    <property type="entry name" value="GUANYL-NUCLEOTIDE EXCHANGE FACTOR"/>
    <property type="match status" value="1"/>
</dbReference>
<protein>
    <recommendedName>
        <fullName evidence="1">SEC7 domain-containing protein</fullName>
    </recommendedName>
</protein>
<name>A0A146L5N7_LYGHE</name>
<dbReference type="PANTHER" id="PTHR10663:SF388">
    <property type="entry name" value="GOLGI-SPECIFIC BREFELDIN A-RESISTANCE GUANINE NUCLEOTIDE EXCHANGE FACTOR 1"/>
    <property type="match status" value="1"/>
</dbReference>
<dbReference type="GO" id="GO:0032012">
    <property type="term" value="P:regulation of ARF protein signal transduction"/>
    <property type="evidence" value="ECO:0007669"/>
    <property type="project" value="InterPro"/>
</dbReference>
<organism evidence="2">
    <name type="scientific">Lygus hesperus</name>
    <name type="common">Western plant bug</name>
    <dbReference type="NCBI Taxonomy" id="30085"/>
    <lineage>
        <taxon>Eukaryota</taxon>
        <taxon>Metazoa</taxon>
        <taxon>Ecdysozoa</taxon>
        <taxon>Arthropoda</taxon>
        <taxon>Hexapoda</taxon>
        <taxon>Insecta</taxon>
        <taxon>Pterygota</taxon>
        <taxon>Neoptera</taxon>
        <taxon>Paraneoptera</taxon>
        <taxon>Hemiptera</taxon>
        <taxon>Heteroptera</taxon>
        <taxon>Panheteroptera</taxon>
        <taxon>Cimicomorpha</taxon>
        <taxon>Miridae</taxon>
        <taxon>Mirini</taxon>
        <taxon>Lygus</taxon>
    </lineage>
</organism>
<gene>
    <name evidence="2" type="ORF">g.32213</name>
</gene>
<dbReference type="GO" id="GO:0016192">
    <property type="term" value="P:vesicle-mediated transport"/>
    <property type="evidence" value="ECO:0007669"/>
    <property type="project" value="UniProtKB-ARBA"/>
</dbReference>
<evidence type="ECO:0000313" key="2">
    <source>
        <dbReference type="EMBL" id="JAQ03738.1"/>
    </source>
</evidence>
<dbReference type="SMART" id="SM00222">
    <property type="entry name" value="Sec7"/>
    <property type="match status" value="1"/>
</dbReference>
<dbReference type="GO" id="GO:0005085">
    <property type="term" value="F:guanyl-nucleotide exchange factor activity"/>
    <property type="evidence" value="ECO:0007669"/>
    <property type="project" value="InterPro"/>
</dbReference>
<accession>A0A146L5N7</accession>
<dbReference type="Pfam" id="PF01369">
    <property type="entry name" value="Sec7"/>
    <property type="match status" value="1"/>
</dbReference>
<dbReference type="EMBL" id="GDHC01014891">
    <property type="protein sequence ID" value="JAQ03738.1"/>
    <property type="molecule type" value="Transcribed_RNA"/>
</dbReference>
<dbReference type="InterPro" id="IPR000904">
    <property type="entry name" value="Sec7_dom"/>
</dbReference>
<dbReference type="InterPro" id="IPR023394">
    <property type="entry name" value="Sec7_C_sf"/>
</dbReference>
<feature type="domain" description="SEC7" evidence="1">
    <location>
        <begin position="33"/>
        <end position="203"/>
    </location>
</feature>
<reference evidence="2" key="1">
    <citation type="journal article" date="2016" name="Gigascience">
        <title>De novo construction of an expanded transcriptome assembly for the western tarnished plant bug, Lygus hesperus.</title>
        <authorList>
            <person name="Tassone E.E."/>
            <person name="Geib S.M."/>
            <person name="Hall B."/>
            <person name="Fabrick J.A."/>
            <person name="Brent C.S."/>
            <person name="Hull J.J."/>
        </authorList>
    </citation>
    <scope>NUCLEOTIDE SEQUENCE</scope>
</reference>
<dbReference type="PROSITE" id="PS50190">
    <property type="entry name" value="SEC7"/>
    <property type="match status" value="1"/>
</dbReference>
<evidence type="ECO:0000259" key="1">
    <source>
        <dbReference type="PROSITE" id="PS50190"/>
    </source>
</evidence>
<sequence>MGEKDAENKECVIPAALMKDGNNNSSSSSRLTVKHTNVWPLQKVKEAVFFFREATAVAPEAISEYLTTPSCFPLQVCACYMASLPLVGKTLPEALRELLTVLPLPREGQRIERLLEYFSAAYFAANMNTKSVFAPSTYGFLSDSGTHCSGKSCKMCVATEVDRQVFPFCEDSLCFVAVVATVMLNTDQHNPHAGAKMNRKSFISQMSAAVKSSHFTTSFA</sequence>
<dbReference type="InterPro" id="IPR035999">
    <property type="entry name" value="Sec7_dom_sf"/>
</dbReference>
<dbReference type="GO" id="GO:0012505">
    <property type="term" value="C:endomembrane system"/>
    <property type="evidence" value="ECO:0007669"/>
    <property type="project" value="UniProtKB-ARBA"/>
</dbReference>
<dbReference type="AlphaFoldDB" id="A0A146L5N7"/>
<dbReference type="GO" id="GO:0005737">
    <property type="term" value="C:cytoplasm"/>
    <property type="evidence" value="ECO:0007669"/>
    <property type="project" value="UniProtKB-ARBA"/>
</dbReference>
<dbReference type="Gene3D" id="1.10.1000.11">
    <property type="entry name" value="Arf Nucleotide-binding Site Opener,domain 2"/>
    <property type="match status" value="1"/>
</dbReference>
<proteinExistence type="predicted"/>
<dbReference type="SUPFAM" id="SSF48425">
    <property type="entry name" value="Sec7 domain"/>
    <property type="match status" value="1"/>
</dbReference>